<comment type="caution">
    <text evidence="1">The sequence shown here is derived from an EMBL/GenBank/DDBJ whole genome shotgun (WGS) entry which is preliminary data.</text>
</comment>
<dbReference type="EMBL" id="JAWRVE010000079">
    <property type="protein sequence ID" value="KAL1862621.1"/>
    <property type="molecule type" value="Genomic_DNA"/>
</dbReference>
<evidence type="ECO:0008006" key="3">
    <source>
        <dbReference type="Google" id="ProtNLM"/>
    </source>
</evidence>
<proteinExistence type="predicted"/>
<evidence type="ECO:0000313" key="2">
    <source>
        <dbReference type="Proteomes" id="UP001583177"/>
    </source>
</evidence>
<dbReference type="PANTHER" id="PTHR40619:SF3">
    <property type="entry name" value="FUNGAL STAND N-TERMINAL GOODBYE DOMAIN-CONTAINING PROTEIN"/>
    <property type="match status" value="1"/>
</dbReference>
<dbReference type="PANTHER" id="PTHR40619">
    <property type="entry name" value="FUNGAL STAND N-TERMINAL GOODBYE DOMAIN-CONTAINING PROTEIN"/>
    <property type="match status" value="1"/>
</dbReference>
<organism evidence="1 2">
    <name type="scientific">Diaporthe australafricana</name>
    <dbReference type="NCBI Taxonomy" id="127596"/>
    <lineage>
        <taxon>Eukaryota</taxon>
        <taxon>Fungi</taxon>
        <taxon>Dikarya</taxon>
        <taxon>Ascomycota</taxon>
        <taxon>Pezizomycotina</taxon>
        <taxon>Sordariomycetes</taxon>
        <taxon>Sordariomycetidae</taxon>
        <taxon>Diaporthales</taxon>
        <taxon>Diaporthaceae</taxon>
        <taxon>Diaporthe</taxon>
    </lineage>
</organism>
<accession>A0ABR3WIH0</accession>
<gene>
    <name evidence="1" type="ORF">Daus18300_008418</name>
</gene>
<protein>
    <recommendedName>
        <fullName evidence="3">Ankyrin repeat protein</fullName>
    </recommendedName>
</protein>
<reference evidence="1 2" key="1">
    <citation type="journal article" date="2024" name="IMA Fungus">
        <title>IMA Genome - F19 : A genome assembly and annotation guide to empower mycologists, including annotated draft genome sequences of Ceratocystis pirilliformis, Diaporthe australafricana, Fusarium ophioides, Paecilomyces lecythidis, and Sporothrix stenoceras.</title>
        <authorList>
            <person name="Aylward J."/>
            <person name="Wilson A.M."/>
            <person name="Visagie C.M."/>
            <person name="Spraker J."/>
            <person name="Barnes I."/>
            <person name="Buitendag C."/>
            <person name="Ceriani C."/>
            <person name="Del Mar Angel L."/>
            <person name="du Plessis D."/>
            <person name="Fuchs T."/>
            <person name="Gasser K."/>
            <person name="Kramer D."/>
            <person name="Li W."/>
            <person name="Munsamy K."/>
            <person name="Piso A."/>
            <person name="Price J.L."/>
            <person name="Sonnekus B."/>
            <person name="Thomas C."/>
            <person name="van der Nest A."/>
            <person name="van Dijk A."/>
            <person name="van Heerden A."/>
            <person name="van Vuuren N."/>
            <person name="Yilmaz N."/>
            <person name="Duong T.A."/>
            <person name="van der Merwe N.A."/>
            <person name="Wingfield M.J."/>
            <person name="Wingfield B.D."/>
        </authorList>
    </citation>
    <scope>NUCLEOTIDE SEQUENCE [LARGE SCALE GENOMIC DNA]</scope>
    <source>
        <strain evidence="1 2">CMW 18300</strain>
    </source>
</reference>
<keyword evidence="2" id="KW-1185">Reference proteome</keyword>
<evidence type="ECO:0000313" key="1">
    <source>
        <dbReference type="EMBL" id="KAL1862621.1"/>
    </source>
</evidence>
<sequence length="567" mass="64401">MEEFQKILKRFTETLQKKKVFSRLGIPLRDPLDFDLEYVLSIASKISEWRDKSEDVNACVRFARKCWQKATKNKDVLSGLISLTPTDTYGSLISGGFTFVLAAMESHEKLRLDMEKSLARIPKELSKIERLSNVYIKRDELHKHADHVLVSIFTVLERIIDRLSRTWKENFSIKFKDNASKDQGGTVEEALQTLTDSISDFNEEAKVCAQLRLGRMEETGQAVKFIAESMSEAVKGTSSKVIDLETKLKEICDSQQILLEERRHLVGFLNQLYPFVASNPAFNAVDGTVNRKYLTSTEAADNESRNKELTDQWFNKLDGFEPSSQDHIKKFIENSETFTPKEQDKAQYIMGSQPFQEWLEKPKSSLLCVRAETAPEETFNAISLSTAMLALTLQGSTRFAVLSFFCSLRRKDSREGSDSGALGVIKSLNGQLLRFMADRHPRVKLSFEQDERIWKQSVDKLKHSCALFRGLMSLLPAGSVVFILLDSVSRTSGDKYIMDELVNKIVRVGRRNPEIVVKLLVTDPVPGSQIRGMADDCLYVPDDVDLGERGMNMKRSFQDLADLREEV</sequence>
<dbReference type="Proteomes" id="UP001583177">
    <property type="component" value="Unassembled WGS sequence"/>
</dbReference>
<name>A0ABR3WIH0_9PEZI</name>